<feature type="region of interest" description="Disordered" evidence="1">
    <location>
        <begin position="122"/>
        <end position="141"/>
    </location>
</feature>
<evidence type="ECO:0000256" key="1">
    <source>
        <dbReference type="SAM" id="MobiDB-lite"/>
    </source>
</evidence>
<dbReference type="EMBL" id="MWML01000292">
    <property type="protein sequence ID" value="TCG04088.1"/>
    <property type="molecule type" value="Genomic_DNA"/>
</dbReference>
<keyword evidence="3" id="KW-1185">Reference proteome</keyword>
<evidence type="ECO:0000313" key="2">
    <source>
        <dbReference type="EMBL" id="TCG04088.1"/>
    </source>
</evidence>
<gene>
    <name evidence="2" type="ORF">BZM27_43480</name>
</gene>
<sequence length="141" mass="14955">NLVPSHTPVPDESELPLTQEWLAPQNSLAAPMADKVQTYIRHALDIVSATQAEFARVGKAQCEAYGHQMKSAVEDVTRNAPAGSEATMTAMDSAIAAANTLYETLQSSGQQAVEATRSNLDMAAAASKSARRAIDPASRSR</sequence>
<comment type="caution">
    <text evidence="2">The sequence shown here is derived from an EMBL/GenBank/DDBJ whole genome shotgun (WGS) entry which is preliminary data.</text>
</comment>
<dbReference type="Proteomes" id="UP000294200">
    <property type="component" value="Unassembled WGS sequence"/>
</dbReference>
<accession>A0A4V6N9D1</accession>
<reference evidence="2 3" key="1">
    <citation type="submission" date="2017-02" db="EMBL/GenBank/DDBJ databases">
        <title>Paraburkholderia sophoroidis sp. nov. and Paraburkholderia steynii sp. nov. rhizobial symbionts of the fynbos legume Hypocalyptus sophoroides.</title>
        <authorList>
            <person name="Steenkamp E.T."/>
            <person name="Beukes C.W."/>
            <person name="Van Zyl E."/>
            <person name="Avontuur J."/>
            <person name="Chan W.Y."/>
            <person name="Hassen A."/>
            <person name="Palmer M."/>
            <person name="Mthombeni L."/>
            <person name="Phalane F."/>
            <person name="Sereme K."/>
            <person name="Venter S.N."/>
        </authorList>
    </citation>
    <scope>NUCLEOTIDE SEQUENCE [LARGE SCALE GENOMIC DNA]</scope>
    <source>
        <strain evidence="2 3">HC1.1ba</strain>
    </source>
</reference>
<dbReference type="AlphaFoldDB" id="A0A4V6N9D1"/>
<proteinExistence type="predicted"/>
<evidence type="ECO:0000313" key="3">
    <source>
        <dbReference type="Proteomes" id="UP000294200"/>
    </source>
</evidence>
<protein>
    <recommendedName>
        <fullName evidence="4">Phasin domain-containing protein</fullName>
    </recommendedName>
</protein>
<evidence type="ECO:0008006" key="4">
    <source>
        <dbReference type="Google" id="ProtNLM"/>
    </source>
</evidence>
<organism evidence="2 3">
    <name type="scientific">Paraburkholderia steynii</name>
    <dbReference type="NCBI Taxonomy" id="1245441"/>
    <lineage>
        <taxon>Bacteria</taxon>
        <taxon>Pseudomonadati</taxon>
        <taxon>Pseudomonadota</taxon>
        <taxon>Betaproteobacteria</taxon>
        <taxon>Burkholderiales</taxon>
        <taxon>Burkholderiaceae</taxon>
        <taxon>Paraburkholderia</taxon>
    </lineage>
</organism>
<name>A0A4V6N9D1_9BURK</name>
<feature type="non-terminal residue" evidence="2">
    <location>
        <position position="1"/>
    </location>
</feature>